<organism evidence="2 3">
    <name type="scientific">Marinoscillum furvescens DSM 4134</name>
    <dbReference type="NCBI Taxonomy" id="1122208"/>
    <lineage>
        <taxon>Bacteria</taxon>
        <taxon>Pseudomonadati</taxon>
        <taxon>Bacteroidota</taxon>
        <taxon>Cytophagia</taxon>
        <taxon>Cytophagales</taxon>
        <taxon>Reichenbachiellaceae</taxon>
        <taxon>Marinoscillum</taxon>
    </lineage>
</organism>
<feature type="transmembrane region" description="Helical" evidence="1">
    <location>
        <begin position="34"/>
        <end position="55"/>
    </location>
</feature>
<accession>A0A3D9L8V2</accession>
<proteinExistence type="predicted"/>
<keyword evidence="3" id="KW-1185">Reference proteome</keyword>
<keyword evidence="1" id="KW-0812">Transmembrane</keyword>
<reference evidence="2 3" key="1">
    <citation type="submission" date="2018-07" db="EMBL/GenBank/DDBJ databases">
        <title>Genomic Encyclopedia of Type Strains, Phase IV (KMG-IV): sequencing the most valuable type-strain genomes for metagenomic binning, comparative biology and taxonomic classification.</title>
        <authorList>
            <person name="Goeker M."/>
        </authorList>
    </citation>
    <scope>NUCLEOTIDE SEQUENCE [LARGE SCALE GENOMIC DNA]</scope>
    <source>
        <strain evidence="2 3">DSM 4134</strain>
    </source>
</reference>
<dbReference type="Proteomes" id="UP000256779">
    <property type="component" value="Unassembled WGS sequence"/>
</dbReference>
<feature type="transmembrane region" description="Helical" evidence="1">
    <location>
        <begin position="6"/>
        <end position="27"/>
    </location>
</feature>
<dbReference type="RefSeq" id="WP_115867372.1">
    <property type="nucleotide sequence ID" value="NZ_QREG01000004.1"/>
</dbReference>
<dbReference type="EMBL" id="QREG01000004">
    <property type="protein sequence ID" value="REE01307.1"/>
    <property type="molecule type" value="Genomic_DNA"/>
</dbReference>
<protein>
    <submittedName>
        <fullName evidence="2">Uncharacterized protein</fullName>
    </submittedName>
</protein>
<keyword evidence="1" id="KW-1133">Transmembrane helix</keyword>
<dbReference type="OrthoDB" id="982197at2"/>
<keyword evidence="1" id="KW-0472">Membrane</keyword>
<dbReference type="AlphaFoldDB" id="A0A3D9L8V2"/>
<sequence>MNPITIPNHLVAPTAIAIIGIILLLIFKRRINKSLFIGTLTFLAFYAFIVGTAVYDDIYSQWHLNQFDLNQDGVFSGDELTTEQDEAMSQLINDVGRNFSFITGGIAGFILGLAAYIFSRIFERIKPKLRDT</sequence>
<evidence type="ECO:0000313" key="3">
    <source>
        <dbReference type="Proteomes" id="UP000256779"/>
    </source>
</evidence>
<evidence type="ECO:0000313" key="2">
    <source>
        <dbReference type="EMBL" id="REE01307.1"/>
    </source>
</evidence>
<name>A0A3D9L8V2_MARFU</name>
<feature type="transmembrane region" description="Helical" evidence="1">
    <location>
        <begin position="99"/>
        <end position="118"/>
    </location>
</feature>
<gene>
    <name evidence="2" type="ORF">C7460_104330</name>
</gene>
<evidence type="ECO:0000256" key="1">
    <source>
        <dbReference type="SAM" id="Phobius"/>
    </source>
</evidence>
<comment type="caution">
    <text evidence="2">The sequence shown here is derived from an EMBL/GenBank/DDBJ whole genome shotgun (WGS) entry which is preliminary data.</text>
</comment>